<dbReference type="Pfam" id="PF07521">
    <property type="entry name" value="RMMBL"/>
    <property type="match status" value="1"/>
</dbReference>
<comment type="caution">
    <text evidence="4">The sequence shown here is derived from an EMBL/GenBank/DDBJ whole genome shotgun (WGS) entry which is preliminary data.</text>
</comment>
<protein>
    <submittedName>
        <fullName evidence="4">Metallo-beta-lactamase family protein</fullName>
    </submittedName>
</protein>
<dbReference type="AlphaFoldDB" id="A0A4R1QPS4"/>
<dbReference type="Proteomes" id="UP000295184">
    <property type="component" value="Unassembled WGS sequence"/>
</dbReference>
<dbReference type="InterPro" id="IPR022712">
    <property type="entry name" value="Beta_Casp"/>
</dbReference>
<dbReference type="PANTHER" id="PTHR11203:SF37">
    <property type="entry name" value="INTEGRATOR COMPLEX SUBUNIT 11"/>
    <property type="match status" value="1"/>
</dbReference>
<dbReference type="InterPro" id="IPR036866">
    <property type="entry name" value="RibonucZ/Hydroxyglut_hydro"/>
</dbReference>
<dbReference type="PANTHER" id="PTHR11203">
    <property type="entry name" value="CLEAVAGE AND POLYADENYLATION SPECIFICITY FACTOR FAMILY MEMBER"/>
    <property type="match status" value="1"/>
</dbReference>
<dbReference type="InterPro" id="IPR011108">
    <property type="entry name" value="RMMBL"/>
</dbReference>
<keyword evidence="1" id="KW-0378">Hydrolase</keyword>
<dbReference type="OrthoDB" id="9803916at2"/>
<dbReference type="Pfam" id="PF00753">
    <property type="entry name" value="Lactamase_B"/>
    <property type="match status" value="1"/>
</dbReference>
<dbReference type="InterPro" id="IPR001279">
    <property type="entry name" value="Metallo-B-lactamas"/>
</dbReference>
<dbReference type="EMBL" id="SLUM01000015">
    <property type="protein sequence ID" value="TCL55816.1"/>
    <property type="molecule type" value="Genomic_DNA"/>
</dbReference>
<sequence>MKLTFLGAAHEVTGSCYLLQVNDQNIMIDCGMEQGRDIYENQPLPLAPGQVDSLLLTHAHIDHSGRIPLLVKNGYRGPVFATTATTELCNIMLRDSAHIQEFEAEWRNRKAKRSGAAEYEPIYTMQDAEDALKLFLPIDYGETFDVAPGVKGRFVDVGHLLGSASIELWVTEGEVTKKLVFSGDIGNDHQPLLEDPQYISEADYVVMESTYGDRSHGPRPDYVTELAGVIQETFDRGGNLVIPSFAVGRTQEMLYFLRQIKEQNLVKGYGDFTVYVDSPLAVEATHIFREQWAECYDEEARALVLQGVNPISFKGLKLAVSSDDSKAINFDQSRKVILSASGMCEAGRIRHHLKHNLWQPQSTVLFVGYQSPGTLGRALVEGAKEVRLFGETIEVRAQIKVLAGVSGHADNEGLMRWAAAFKEHKPQHVFVTHGEDTVCDIFANRLMAELGYSASAPYNGAVYDLVSGHCLALGNRKRIEEKKAGLRSQNPVFRRLLDAGHRLLNIIKAKEGHANKELARMASQVEALCEKWED</sequence>
<dbReference type="Gene3D" id="3.60.15.10">
    <property type="entry name" value="Ribonuclease Z/Hydroxyacylglutathione hydrolase-like"/>
    <property type="match status" value="1"/>
</dbReference>
<proteinExistence type="predicted"/>
<feature type="domain" description="Metallo-beta-lactamase" evidence="2">
    <location>
        <begin position="13"/>
        <end position="245"/>
    </location>
</feature>
<dbReference type="GO" id="GO:0016787">
    <property type="term" value="F:hydrolase activity"/>
    <property type="evidence" value="ECO:0007669"/>
    <property type="project" value="UniProtKB-KW"/>
</dbReference>
<dbReference type="Gene3D" id="3.40.50.10890">
    <property type="match status" value="1"/>
</dbReference>
<dbReference type="GO" id="GO:0004521">
    <property type="term" value="F:RNA endonuclease activity"/>
    <property type="evidence" value="ECO:0007669"/>
    <property type="project" value="TreeGrafter"/>
</dbReference>
<organism evidence="4 5">
    <name type="scientific">Allofournierella massiliensis</name>
    <dbReference type="NCBI Taxonomy" id="1650663"/>
    <lineage>
        <taxon>Bacteria</taxon>
        <taxon>Bacillati</taxon>
        <taxon>Bacillota</taxon>
        <taxon>Clostridia</taxon>
        <taxon>Eubacteriales</taxon>
        <taxon>Oscillospiraceae</taxon>
        <taxon>Allofournierella</taxon>
    </lineage>
</organism>
<accession>A0A4R1QPS4</accession>
<dbReference type="GeneID" id="97380679"/>
<name>A0A4R1QPS4_9FIRM</name>
<reference evidence="4 5" key="1">
    <citation type="submission" date="2019-03" db="EMBL/GenBank/DDBJ databases">
        <title>Genomic Encyclopedia of Type Strains, Phase IV (KMG-IV): sequencing the most valuable type-strain genomes for metagenomic binning, comparative biology and taxonomic classification.</title>
        <authorList>
            <person name="Goeker M."/>
        </authorList>
    </citation>
    <scope>NUCLEOTIDE SEQUENCE [LARGE SCALE GENOMIC DNA]</scope>
    <source>
        <strain evidence="4 5">DSM 100451</strain>
    </source>
</reference>
<evidence type="ECO:0000313" key="4">
    <source>
        <dbReference type="EMBL" id="TCL55816.1"/>
    </source>
</evidence>
<dbReference type="SUPFAM" id="SSF56281">
    <property type="entry name" value="Metallo-hydrolase/oxidoreductase"/>
    <property type="match status" value="1"/>
</dbReference>
<dbReference type="CDD" id="cd16295">
    <property type="entry name" value="TTHA0252-CPSF-like_MBL-fold"/>
    <property type="match status" value="1"/>
</dbReference>
<evidence type="ECO:0000259" key="3">
    <source>
        <dbReference type="SMART" id="SM01027"/>
    </source>
</evidence>
<dbReference type="STRING" id="1650663.GCA_001486665_02326"/>
<evidence type="ECO:0000259" key="2">
    <source>
        <dbReference type="SMART" id="SM00849"/>
    </source>
</evidence>
<dbReference type="InterPro" id="IPR050698">
    <property type="entry name" value="MBL"/>
</dbReference>
<evidence type="ECO:0000256" key="1">
    <source>
        <dbReference type="ARBA" id="ARBA00022801"/>
    </source>
</evidence>
<dbReference type="SMART" id="SM01027">
    <property type="entry name" value="Beta-Casp"/>
    <property type="match status" value="1"/>
</dbReference>
<dbReference type="SMART" id="SM00849">
    <property type="entry name" value="Lactamase_B"/>
    <property type="match status" value="1"/>
</dbReference>
<dbReference type="RefSeq" id="WP_058965355.1">
    <property type="nucleotide sequence ID" value="NZ_CABKVM010000018.1"/>
</dbReference>
<gene>
    <name evidence="4" type="ORF">EDD77_11577</name>
</gene>
<feature type="domain" description="Beta-Casp" evidence="3">
    <location>
        <begin position="250"/>
        <end position="379"/>
    </location>
</feature>
<dbReference type="Pfam" id="PF10996">
    <property type="entry name" value="Beta-Casp"/>
    <property type="match status" value="1"/>
</dbReference>
<evidence type="ECO:0000313" key="5">
    <source>
        <dbReference type="Proteomes" id="UP000295184"/>
    </source>
</evidence>